<organism evidence="6 7">
    <name type="scientific">Neolentinus lepideus HHB14362 ss-1</name>
    <dbReference type="NCBI Taxonomy" id="1314782"/>
    <lineage>
        <taxon>Eukaryota</taxon>
        <taxon>Fungi</taxon>
        <taxon>Dikarya</taxon>
        <taxon>Basidiomycota</taxon>
        <taxon>Agaricomycotina</taxon>
        <taxon>Agaricomycetes</taxon>
        <taxon>Gloeophyllales</taxon>
        <taxon>Gloeophyllaceae</taxon>
        <taxon>Neolentinus</taxon>
    </lineage>
</organism>
<dbReference type="GO" id="GO:0051082">
    <property type="term" value="F:unfolded protein binding"/>
    <property type="evidence" value="ECO:0007669"/>
    <property type="project" value="TreeGrafter"/>
</dbReference>
<dbReference type="Proteomes" id="UP000076761">
    <property type="component" value="Unassembled WGS sequence"/>
</dbReference>
<proteinExistence type="inferred from homology"/>
<dbReference type="InterPro" id="IPR013857">
    <property type="entry name" value="NADH-UbQ_OxRdtase-assoc_prot30"/>
</dbReference>
<dbReference type="AlphaFoldDB" id="A0A165VGH2"/>
<dbReference type="GO" id="GO:0005739">
    <property type="term" value="C:mitochondrion"/>
    <property type="evidence" value="ECO:0007669"/>
    <property type="project" value="UniProtKB-SubCell"/>
</dbReference>
<comment type="similarity">
    <text evidence="2">Belongs to the CIA30 family.</text>
</comment>
<keyword evidence="4" id="KW-0143">Chaperone</keyword>
<evidence type="ECO:0000313" key="6">
    <source>
        <dbReference type="EMBL" id="KZT29640.1"/>
    </source>
</evidence>
<dbReference type="EMBL" id="KV425553">
    <property type="protein sequence ID" value="KZT29640.1"/>
    <property type="molecule type" value="Genomic_DNA"/>
</dbReference>
<evidence type="ECO:0000256" key="3">
    <source>
        <dbReference type="ARBA" id="ARBA00023128"/>
    </source>
</evidence>
<dbReference type="PANTHER" id="PTHR13194">
    <property type="entry name" value="COMPLEX I INTERMEDIATE-ASSOCIATED PROTEIN 30"/>
    <property type="match status" value="1"/>
</dbReference>
<evidence type="ECO:0000259" key="5">
    <source>
        <dbReference type="Pfam" id="PF08547"/>
    </source>
</evidence>
<dbReference type="SUPFAM" id="SSF49785">
    <property type="entry name" value="Galactose-binding domain-like"/>
    <property type="match status" value="1"/>
</dbReference>
<dbReference type="Pfam" id="PF08547">
    <property type="entry name" value="CIA30"/>
    <property type="match status" value="1"/>
</dbReference>
<dbReference type="InterPro" id="IPR039131">
    <property type="entry name" value="NDUFAF1"/>
</dbReference>
<protein>
    <submittedName>
        <fullName evidence="6">Complex I intermediate-associated protein CIA30</fullName>
    </submittedName>
</protein>
<evidence type="ECO:0000313" key="7">
    <source>
        <dbReference type="Proteomes" id="UP000076761"/>
    </source>
</evidence>
<gene>
    <name evidence="6" type="ORF">NEOLEDRAFT_1127372</name>
</gene>
<keyword evidence="7" id="KW-1185">Reference proteome</keyword>
<dbReference type="GO" id="GO:0006120">
    <property type="term" value="P:mitochondrial electron transport, NADH to ubiquinone"/>
    <property type="evidence" value="ECO:0007669"/>
    <property type="project" value="TreeGrafter"/>
</dbReference>
<dbReference type="STRING" id="1314782.A0A165VGH2"/>
<sequence>MSFSRLSQYLNRSARYALDGTSRVLRMAGADDPIRTPITLLTFNSQSDLGQLALGCDADIGGTSTIHMDLDTEHTYEGKPTGKFHGQMSLAVRKGLEGRVRGGYAGFRNKHRTTLFGEITDDVTFHEYLALRVRAAGHPQTRHSYYVNLQMEGPITADIWQHRLFFNRGDGAWEDIYIPLDDFVLTNAGEVASHQITMARDKVRSIGISLLGGNSGVEGPYELGIDSIRALNSEDVDIPPVKQASDGTKWERQPV</sequence>
<feature type="domain" description="NADH:ubiquinone oxidoreductase intermediate-associated protein 30" evidence="5">
    <location>
        <begin position="42"/>
        <end position="225"/>
    </location>
</feature>
<reference evidence="6 7" key="1">
    <citation type="journal article" date="2016" name="Mol. Biol. Evol.">
        <title>Comparative Genomics of Early-Diverging Mushroom-Forming Fungi Provides Insights into the Origins of Lignocellulose Decay Capabilities.</title>
        <authorList>
            <person name="Nagy L.G."/>
            <person name="Riley R."/>
            <person name="Tritt A."/>
            <person name="Adam C."/>
            <person name="Daum C."/>
            <person name="Floudas D."/>
            <person name="Sun H."/>
            <person name="Yadav J.S."/>
            <person name="Pangilinan J."/>
            <person name="Larsson K.H."/>
            <person name="Matsuura K."/>
            <person name="Barry K."/>
            <person name="Labutti K."/>
            <person name="Kuo R."/>
            <person name="Ohm R.A."/>
            <person name="Bhattacharya S.S."/>
            <person name="Shirouzu T."/>
            <person name="Yoshinaga Y."/>
            <person name="Martin F.M."/>
            <person name="Grigoriev I.V."/>
            <person name="Hibbett D.S."/>
        </authorList>
    </citation>
    <scope>NUCLEOTIDE SEQUENCE [LARGE SCALE GENOMIC DNA]</scope>
    <source>
        <strain evidence="6 7">HHB14362 ss-1</strain>
    </source>
</reference>
<evidence type="ECO:0000256" key="2">
    <source>
        <dbReference type="ARBA" id="ARBA00007884"/>
    </source>
</evidence>
<dbReference type="InParanoid" id="A0A165VGH2"/>
<dbReference type="GO" id="GO:0010257">
    <property type="term" value="P:NADH dehydrogenase complex assembly"/>
    <property type="evidence" value="ECO:0007669"/>
    <property type="project" value="TreeGrafter"/>
</dbReference>
<evidence type="ECO:0000256" key="1">
    <source>
        <dbReference type="ARBA" id="ARBA00004173"/>
    </source>
</evidence>
<dbReference type="OrthoDB" id="42561at2759"/>
<evidence type="ECO:0000256" key="4">
    <source>
        <dbReference type="ARBA" id="ARBA00023186"/>
    </source>
</evidence>
<accession>A0A165VGH2</accession>
<name>A0A165VGH2_9AGAM</name>
<dbReference type="InterPro" id="IPR008979">
    <property type="entry name" value="Galactose-bd-like_sf"/>
</dbReference>
<dbReference type="PANTHER" id="PTHR13194:SF18">
    <property type="entry name" value="COMPLEX I INTERMEDIATE-ASSOCIATED PROTEIN 30, MITOCHONDRIAL"/>
    <property type="match status" value="1"/>
</dbReference>
<comment type="subcellular location">
    <subcellularLocation>
        <location evidence="1">Mitochondrion</location>
    </subcellularLocation>
</comment>
<keyword evidence="3" id="KW-0496">Mitochondrion</keyword>